<keyword evidence="3" id="KW-1185">Reference proteome</keyword>
<gene>
    <name evidence="2" type="ORF">TRFO_03041</name>
</gene>
<proteinExistence type="predicted"/>
<evidence type="ECO:0000313" key="3">
    <source>
        <dbReference type="Proteomes" id="UP000179807"/>
    </source>
</evidence>
<accession>A0A1J4KYH9</accession>
<dbReference type="RefSeq" id="XP_068367900.1">
    <property type="nucleotide sequence ID" value="XM_068491062.1"/>
</dbReference>
<comment type="caution">
    <text evidence="2">The sequence shown here is derived from an EMBL/GenBank/DDBJ whole genome shotgun (WGS) entry which is preliminary data.</text>
</comment>
<reference evidence="2" key="1">
    <citation type="submission" date="2016-10" db="EMBL/GenBank/DDBJ databases">
        <authorList>
            <person name="Benchimol M."/>
            <person name="Almeida L.G."/>
            <person name="Vasconcelos A.T."/>
            <person name="Perreira-Neves A."/>
            <person name="Rosa I.A."/>
            <person name="Tasca T."/>
            <person name="Bogo M.R."/>
            <person name="de Souza W."/>
        </authorList>
    </citation>
    <scope>NUCLEOTIDE SEQUENCE [LARGE SCALE GENOMIC DNA]</scope>
    <source>
        <strain evidence="2">K</strain>
    </source>
</reference>
<dbReference type="VEuPathDB" id="TrichDB:TRFO_03041"/>
<evidence type="ECO:0000256" key="1">
    <source>
        <dbReference type="SAM" id="Coils"/>
    </source>
</evidence>
<feature type="coiled-coil region" evidence="1">
    <location>
        <begin position="124"/>
        <end position="232"/>
    </location>
</feature>
<dbReference type="GeneID" id="94825766"/>
<dbReference type="AlphaFoldDB" id="A0A1J4KYH9"/>
<sequence>MNYSRKSRFSRDNLLFSNYELNDSLPDSNDSFFDDTGFFVKHKINDNLSTNLNKEKYEYQLAKLDLEKLERYREETLHDLQLKYNLTMRKLEEFQRSQEMEIRHEEFYASKRAAQIEQEALQRQTQIRNQHFQAEKELDQVNQQIHDIQEKMRESSKAHMARKIKLETAIADLKDQIRELDEKEEESMKNRAQISNERRELEKRLKYELMTNESVRARLVRAKADLKRLHNEVAEFHY</sequence>
<evidence type="ECO:0000313" key="2">
    <source>
        <dbReference type="EMBL" id="OHT14764.1"/>
    </source>
</evidence>
<organism evidence="2 3">
    <name type="scientific">Tritrichomonas foetus</name>
    <dbReference type="NCBI Taxonomy" id="1144522"/>
    <lineage>
        <taxon>Eukaryota</taxon>
        <taxon>Metamonada</taxon>
        <taxon>Parabasalia</taxon>
        <taxon>Tritrichomonadida</taxon>
        <taxon>Tritrichomonadidae</taxon>
        <taxon>Tritrichomonas</taxon>
    </lineage>
</organism>
<dbReference type="EMBL" id="MLAK01000325">
    <property type="protein sequence ID" value="OHT14764.1"/>
    <property type="molecule type" value="Genomic_DNA"/>
</dbReference>
<dbReference type="Proteomes" id="UP000179807">
    <property type="component" value="Unassembled WGS sequence"/>
</dbReference>
<protein>
    <submittedName>
        <fullName evidence="2">Uncharacterized protein</fullName>
    </submittedName>
</protein>
<name>A0A1J4KYH9_9EUKA</name>
<keyword evidence="1" id="KW-0175">Coiled coil</keyword>